<name>A0AAD8V559_9PEZI</name>
<dbReference type="Proteomes" id="UP001230504">
    <property type="component" value="Unassembled WGS sequence"/>
</dbReference>
<feature type="chain" id="PRO_5042168922" description="Secreted protein" evidence="1">
    <location>
        <begin position="31"/>
        <end position="71"/>
    </location>
</feature>
<feature type="signal peptide" evidence="1">
    <location>
        <begin position="1"/>
        <end position="30"/>
    </location>
</feature>
<reference evidence="2" key="1">
    <citation type="submission" date="2021-06" db="EMBL/GenBank/DDBJ databases">
        <title>Comparative genomics, transcriptomics and evolutionary studies reveal genomic signatures of adaptation to plant cell wall in hemibiotrophic fungi.</title>
        <authorList>
            <consortium name="DOE Joint Genome Institute"/>
            <person name="Baroncelli R."/>
            <person name="Diaz J.F."/>
            <person name="Benocci T."/>
            <person name="Peng M."/>
            <person name="Battaglia E."/>
            <person name="Haridas S."/>
            <person name="Andreopoulos W."/>
            <person name="Labutti K."/>
            <person name="Pangilinan J."/>
            <person name="Floch G.L."/>
            <person name="Makela M.R."/>
            <person name="Henrissat B."/>
            <person name="Grigoriev I.V."/>
            <person name="Crouch J.A."/>
            <person name="De Vries R.P."/>
            <person name="Sukno S.A."/>
            <person name="Thon M.R."/>
        </authorList>
    </citation>
    <scope>NUCLEOTIDE SEQUENCE</scope>
    <source>
        <strain evidence="2">CBS 125086</strain>
    </source>
</reference>
<organism evidence="2 3">
    <name type="scientific">Colletotrichum navitas</name>
    <dbReference type="NCBI Taxonomy" id="681940"/>
    <lineage>
        <taxon>Eukaryota</taxon>
        <taxon>Fungi</taxon>
        <taxon>Dikarya</taxon>
        <taxon>Ascomycota</taxon>
        <taxon>Pezizomycotina</taxon>
        <taxon>Sordariomycetes</taxon>
        <taxon>Hypocreomycetidae</taxon>
        <taxon>Glomerellales</taxon>
        <taxon>Glomerellaceae</taxon>
        <taxon>Colletotrichum</taxon>
        <taxon>Colletotrichum graminicola species complex</taxon>
    </lineage>
</organism>
<comment type="caution">
    <text evidence="2">The sequence shown here is derived from an EMBL/GenBank/DDBJ whole genome shotgun (WGS) entry which is preliminary data.</text>
</comment>
<keyword evidence="3" id="KW-1185">Reference proteome</keyword>
<evidence type="ECO:0000256" key="1">
    <source>
        <dbReference type="SAM" id="SignalP"/>
    </source>
</evidence>
<dbReference type="AlphaFoldDB" id="A0AAD8V559"/>
<proteinExistence type="predicted"/>
<dbReference type="EMBL" id="JAHLJV010000028">
    <property type="protein sequence ID" value="KAK1590911.1"/>
    <property type="molecule type" value="Genomic_DNA"/>
</dbReference>
<evidence type="ECO:0000313" key="2">
    <source>
        <dbReference type="EMBL" id="KAK1590911.1"/>
    </source>
</evidence>
<dbReference type="RefSeq" id="XP_060414378.1">
    <property type="nucleotide sequence ID" value="XM_060557783.1"/>
</dbReference>
<dbReference type="GeneID" id="85442023"/>
<evidence type="ECO:0008006" key="4">
    <source>
        <dbReference type="Google" id="ProtNLM"/>
    </source>
</evidence>
<evidence type="ECO:0000313" key="3">
    <source>
        <dbReference type="Proteomes" id="UP001230504"/>
    </source>
</evidence>
<accession>A0AAD8V559</accession>
<gene>
    <name evidence="2" type="ORF">LY79DRAFT_553557</name>
</gene>
<protein>
    <recommendedName>
        <fullName evidence="4">Secreted protein</fullName>
    </recommendedName>
</protein>
<sequence>MGPATSKSRSLPFVAHTSIWLSTLFGLTARMTTPSNGHFVRKIYTALNPPNAIWTQNKHSLVNTSIRNIRI</sequence>
<keyword evidence="1" id="KW-0732">Signal</keyword>